<organism evidence="2 3">
    <name type="scientific">Paenibacillus ehimensis</name>
    <dbReference type="NCBI Taxonomy" id="79264"/>
    <lineage>
        <taxon>Bacteria</taxon>
        <taxon>Bacillati</taxon>
        <taxon>Bacillota</taxon>
        <taxon>Bacilli</taxon>
        <taxon>Bacillales</taxon>
        <taxon>Paenibacillaceae</taxon>
        <taxon>Paenibacillus</taxon>
    </lineage>
</organism>
<feature type="transmembrane region" description="Helical" evidence="1">
    <location>
        <begin position="7"/>
        <end position="32"/>
    </location>
</feature>
<evidence type="ECO:0000313" key="2">
    <source>
        <dbReference type="EMBL" id="MDO3679322.1"/>
    </source>
</evidence>
<keyword evidence="1" id="KW-1133">Transmembrane helix</keyword>
<dbReference type="Proteomes" id="UP001168883">
    <property type="component" value="Unassembled WGS sequence"/>
</dbReference>
<dbReference type="EMBL" id="JAUMKJ010000025">
    <property type="protein sequence ID" value="MDO3679322.1"/>
    <property type="molecule type" value="Genomic_DNA"/>
</dbReference>
<comment type="caution">
    <text evidence="2">The sequence shown here is derived from an EMBL/GenBank/DDBJ whole genome shotgun (WGS) entry which is preliminary data.</text>
</comment>
<gene>
    <name evidence="2" type="ORF">Q3C12_20130</name>
</gene>
<dbReference type="NCBIfam" id="TIGR04086">
    <property type="entry name" value="TIGR04086_membr"/>
    <property type="match status" value="1"/>
</dbReference>
<keyword evidence="1" id="KW-0812">Transmembrane</keyword>
<evidence type="ECO:0000256" key="1">
    <source>
        <dbReference type="SAM" id="Phobius"/>
    </source>
</evidence>
<protein>
    <submittedName>
        <fullName evidence="2">TIGR04086 family membrane protein</fullName>
    </submittedName>
</protein>
<feature type="transmembrane region" description="Helical" evidence="1">
    <location>
        <begin position="38"/>
        <end position="59"/>
    </location>
</feature>
<evidence type="ECO:0000313" key="3">
    <source>
        <dbReference type="Proteomes" id="UP001168883"/>
    </source>
</evidence>
<proteinExistence type="predicted"/>
<sequence length="120" mass="12386">MMKSSPLFAGLVYAVAFMVAGTLLASLVLLGTNIPEKSWFGATLFIHGVAMLVGGAVSGKRSGSKGWYHGGLLGAMYTVVVWMIGFLAYDAGFSKEMLGLAVVALLAGALGGMIGINLKK</sequence>
<dbReference type="RefSeq" id="WP_302879521.1">
    <property type="nucleotide sequence ID" value="NZ_JAUMKJ010000025.1"/>
</dbReference>
<reference evidence="2" key="1">
    <citation type="submission" date="2023-07" db="EMBL/GenBank/DDBJ databases">
        <authorList>
            <person name="Aktuganov G."/>
            <person name="Boyko T."/>
            <person name="Delegan Y."/>
            <person name="Galimzianova N."/>
            <person name="Gilvanova E."/>
            <person name="Korobov V."/>
            <person name="Kuzmina L."/>
            <person name="Melentiev A."/>
            <person name="Milman P."/>
            <person name="Ryabova A."/>
            <person name="Stupak E."/>
            <person name="Yasakov T."/>
            <person name="Zharikova N."/>
            <person name="Zhurenko E."/>
        </authorList>
    </citation>
    <scope>NUCLEOTIDE SEQUENCE</scope>
    <source>
        <strain evidence="2">IB-739</strain>
    </source>
</reference>
<feature type="transmembrane region" description="Helical" evidence="1">
    <location>
        <begin position="97"/>
        <end position="118"/>
    </location>
</feature>
<name>A0ABT8VED1_9BACL</name>
<dbReference type="Pfam" id="PF12670">
    <property type="entry name" value="DUF3792"/>
    <property type="match status" value="1"/>
</dbReference>
<keyword evidence="3" id="KW-1185">Reference proteome</keyword>
<feature type="transmembrane region" description="Helical" evidence="1">
    <location>
        <begin position="71"/>
        <end position="91"/>
    </location>
</feature>
<keyword evidence="1" id="KW-0472">Membrane</keyword>
<dbReference type="InterPro" id="IPR023804">
    <property type="entry name" value="DUF3792_TM"/>
</dbReference>
<accession>A0ABT8VED1</accession>